<accession>A0A918N440</accession>
<dbReference type="Proteomes" id="UP000601108">
    <property type="component" value="Unassembled WGS sequence"/>
</dbReference>
<organism evidence="2 3">
    <name type="scientific">Aquimarina muelleri</name>
    <dbReference type="NCBI Taxonomy" id="279356"/>
    <lineage>
        <taxon>Bacteria</taxon>
        <taxon>Pseudomonadati</taxon>
        <taxon>Bacteroidota</taxon>
        <taxon>Flavobacteriia</taxon>
        <taxon>Flavobacteriales</taxon>
        <taxon>Flavobacteriaceae</taxon>
        <taxon>Aquimarina</taxon>
    </lineage>
</organism>
<evidence type="ECO:0008006" key="4">
    <source>
        <dbReference type="Google" id="ProtNLM"/>
    </source>
</evidence>
<evidence type="ECO:0000256" key="1">
    <source>
        <dbReference type="SAM" id="Phobius"/>
    </source>
</evidence>
<comment type="caution">
    <text evidence="2">The sequence shown here is derived from an EMBL/GenBank/DDBJ whole genome shotgun (WGS) entry which is preliminary data.</text>
</comment>
<keyword evidence="3" id="KW-1185">Reference proteome</keyword>
<proteinExistence type="predicted"/>
<feature type="transmembrane region" description="Helical" evidence="1">
    <location>
        <begin position="41"/>
        <end position="58"/>
    </location>
</feature>
<dbReference type="EMBL" id="BMWS01000013">
    <property type="protein sequence ID" value="GGX19582.1"/>
    <property type="molecule type" value="Genomic_DNA"/>
</dbReference>
<dbReference type="AlphaFoldDB" id="A0A918N440"/>
<reference evidence="2 3" key="1">
    <citation type="journal article" date="2014" name="Int. J. Syst. Evol. Microbiol.">
        <title>Complete genome sequence of Corynebacterium casei LMG S-19264T (=DSM 44701T), isolated from a smear-ripened cheese.</title>
        <authorList>
            <consortium name="US DOE Joint Genome Institute (JGI-PGF)"/>
            <person name="Walter F."/>
            <person name="Albersmeier A."/>
            <person name="Kalinowski J."/>
            <person name="Ruckert C."/>
        </authorList>
    </citation>
    <scope>NUCLEOTIDE SEQUENCE [LARGE SCALE GENOMIC DNA]</scope>
    <source>
        <strain evidence="2 3">KCTC 12285</strain>
    </source>
</reference>
<keyword evidence="1" id="KW-0812">Transmembrane</keyword>
<keyword evidence="1" id="KW-0472">Membrane</keyword>
<gene>
    <name evidence="2" type="ORF">GCM10007384_21120</name>
</gene>
<evidence type="ECO:0000313" key="3">
    <source>
        <dbReference type="Proteomes" id="UP000601108"/>
    </source>
</evidence>
<feature type="transmembrane region" description="Helical" evidence="1">
    <location>
        <begin position="301"/>
        <end position="319"/>
    </location>
</feature>
<name>A0A918N440_9FLAO</name>
<keyword evidence="1" id="KW-1133">Transmembrane helix</keyword>
<dbReference type="RefSeq" id="WP_027414275.1">
    <property type="nucleotide sequence ID" value="NZ_BMWS01000013.1"/>
</dbReference>
<sequence>MNKENNTDEIDLIQVFGMIKNTFKNFLKLVISIVLFYKKKAILFLVLLVIGVAIGYFLDQNQNAKNNFVQEIIIEPNYNSVKYIYDFVEELEYNFRDNNFLKKLSLNQENIKNVKKISIEPIVKGTDVLDNLEKRYENREFFKDIMEAYDDGKVEEEKFRDFYKHHKVTFEFNKESKYNSKIISSVLNYIKSNKYYQDISELTLKQKKIDIERNKKSLQFIDTYLNNLEKTPLKAENEAIIFSSESEKLPMVSVASLLQKKELLIELINEQEHDLVFNKEIFSVVDYGGIISKRKELYNRMLFTIPMFLIGLVSLFYFFKHMSKSINNFVKEEEQ</sequence>
<protein>
    <recommendedName>
        <fullName evidence="4">Chain length determinant protein</fullName>
    </recommendedName>
</protein>
<evidence type="ECO:0000313" key="2">
    <source>
        <dbReference type="EMBL" id="GGX19582.1"/>
    </source>
</evidence>